<proteinExistence type="predicted"/>
<evidence type="ECO:0000313" key="2">
    <source>
        <dbReference type="Proteomes" id="UP000011704"/>
    </source>
</evidence>
<name>M1ZEG3_NITG3</name>
<evidence type="ECO:0000313" key="1">
    <source>
        <dbReference type="EMBL" id="CCQ91959.1"/>
    </source>
</evidence>
<organism evidence="1 2">
    <name type="scientific">Nitrospina gracilis (strain 3/211)</name>
    <dbReference type="NCBI Taxonomy" id="1266370"/>
    <lineage>
        <taxon>Bacteria</taxon>
        <taxon>Pseudomonadati</taxon>
        <taxon>Nitrospinota/Tectimicrobiota group</taxon>
        <taxon>Nitrospinota</taxon>
        <taxon>Nitrospinia</taxon>
        <taxon>Nitrospinales</taxon>
        <taxon>Nitrospinaceae</taxon>
        <taxon>Nitrospina</taxon>
    </lineage>
</organism>
<sequence>MLTEENLVLTRTEPSGNGSIQFVYRIGNLGVTAVNFPTEDITQLEWTVDVVKFQDGETLRYELYHDTDLAKTTLKFRNDKAVNEFLEKAFAHLNEIHSKQEQKG</sequence>
<dbReference type="Proteomes" id="UP000011704">
    <property type="component" value="Unassembled WGS sequence"/>
</dbReference>
<gene>
    <name evidence="1" type="ORF">NITGR_910008</name>
</gene>
<keyword evidence="2" id="KW-1185">Reference proteome</keyword>
<comment type="caution">
    <text evidence="1">The sequence shown here is derived from an EMBL/GenBank/DDBJ whole genome shotgun (WGS) entry which is preliminary data.</text>
</comment>
<protein>
    <submittedName>
        <fullName evidence="1">Uncharacterized protein</fullName>
    </submittedName>
</protein>
<dbReference type="HOGENOM" id="CLU_2247166_0_0_0"/>
<reference evidence="1 2" key="1">
    <citation type="journal article" date="2013" name="Front. Microbiol.">
        <title>The genome of Nitrospina gracilis illuminates the metabolism and evolution of the major marine nitrite oxidizer.</title>
        <authorList>
            <person name="Luecker S."/>
            <person name="Nowka B."/>
            <person name="Rattei T."/>
            <person name="Spieck E."/>
            <person name="and Daims H."/>
        </authorList>
    </citation>
    <scope>NUCLEOTIDE SEQUENCE [LARGE SCALE GENOMIC DNA]</scope>
    <source>
        <strain evidence="1 2">3/211</strain>
    </source>
</reference>
<dbReference type="AlphaFoldDB" id="M1ZEG3"/>
<accession>M1ZEG3</accession>
<dbReference type="InParanoid" id="M1ZEG3"/>
<dbReference type="RefSeq" id="WP_005011360.1">
    <property type="nucleotide sequence ID" value="NZ_HG422173.1"/>
</dbReference>
<dbReference type="EMBL" id="CAQJ01000101">
    <property type="protein sequence ID" value="CCQ91959.1"/>
    <property type="molecule type" value="Genomic_DNA"/>
</dbReference>